<dbReference type="InterPro" id="IPR010930">
    <property type="entry name" value="Flg_bb/hook_C_dom"/>
</dbReference>
<dbReference type="InterPro" id="IPR002371">
    <property type="entry name" value="FlgK"/>
</dbReference>
<gene>
    <name evidence="7" type="primary">flgK</name>
    <name evidence="10" type="ordered locus">Acid_7143</name>
</gene>
<evidence type="ECO:0000313" key="10">
    <source>
        <dbReference type="EMBL" id="ABJ88054.1"/>
    </source>
</evidence>
<keyword evidence="10" id="KW-0966">Cell projection</keyword>
<dbReference type="GO" id="GO:0005198">
    <property type="term" value="F:structural molecule activity"/>
    <property type="evidence" value="ECO:0007669"/>
    <property type="project" value="UniProtKB-UniRule"/>
</dbReference>
<keyword evidence="6 7" id="KW-0975">Bacterial flagellum</keyword>
<comment type="similarity">
    <text evidence="3 7">Belongs to the flagella basal body rod proteins family.</text>
</comment>
<name>Q01QL6_SOLUE</name>
<evidence type="ECO:0000256" key="4">
    <source>
        <dbReference type="ARBA" id="ARBA00016244"/>
    </source>
</evidence>
<feature type="domain" description="Flagellar hook-associated protein FlgK helical" evidence="9">
    <location>
        <begin position="104"/>
        <end position="333"/>
    </location>
</feature>
<dbReference type="NCBIfam" id="TIGR02492">
    <property type="entry name" value="flgK_ends"/>
    <property type="match status" value="1"/>
</dbReference>
<keyword evidence="5 7" id="KW-0964">Secreted</keyword>
<evidence type="ECO:0000256" key="7">
    <source>
        <dbReference type="RuleBase" id="RU362065"/>
    </source>
</evidence>
<comment type="subcellular location">
    <subcellularLocation>
        <location evidence="1 7">Bacterial flagellum</location>
    </subcellularLocation>
    <subcellularLocation>
        <location evidence="2 7">Secreted</location>
    </subcellularLocation>
</comment>
<keyword evidence="10" id="KW-0282">Flagellum</keyword>
<dbReference type="InterPro" id="IPR053927">
    <property type="entry name" value="FlgK_helical"/>
</dbReference>
<dbReference type="PANTHER" id="PTHR30033">
    <property type="entry name" value="FLAGELLAR HOOK-ASSOCIATED PROTEIN 1"/>
    <property type="match status" value="1"/>
</dbReference>
<sequence length="475" mass="49961" precursor="true">MSNLLASLVSSANTLQAYGRVLEATQNNVSNASTPGYAKQSIELYALPFDPQGGATGGVRAGTLQSARNEYAEQAVRNQTTGLGYQQQLADSLTVLQTNFDITGNQGIPQALNSLLQSFSAWGASPDDPSARQTVLQRADALAQAFNQTANSVSSVSRDTERQVGDTVGQINQLVGQLKGYNQLALQGNKNDAGLSARVHSALEQLSSLADVQAVFIDDGSVSLTIGGQTPLLIGDQQYAISASLYVPAEPPATNPLGAGQMRLQASDGSDISNAGGQLGALVKLRNDVMPSLIGDRYQTGDLNLMAKQFADRVNQLLTGGSTTAGQPGVAIFQYNPDDPTSIASAIKVDTSVTPDQLAAVSIGPPTVSNGVPLALSALAVPTQDADRINGFSFSQFYGQVAGTVGNLLNDAQNNTEVQQSLLTQAKDLRQQYQGVSLDEEATTLMQFQRAYQANAKYLSVLDELTQTAIDILKT</sequence>
<evidence type="ECO:0000259" key="9">
    <source>
        <dbReference type="Pfam" id="PF22638"/>
    </source>
</evidence>
<dbReference type="OrthoDB" id="9802553at2"/>
<dbReference type="FunCoup" id="Q01QL6">
    <property type="interactions" value="97"/>
</dbReference>
<dbReference type="PANTHER" id="PTHR30033:SF2">
    <property type="entry name" value="FLAGELLAR HOOK PROTEIN"/>
    <property type="match status" value="1"/>
</dbReference>
<reference evidence="10" key="1">
    <citation type="submission" date="2006-10" db="EMBL/GenBank/DDBJ databases">
        <title>Complete sequence of Solibacter usitatus Ellin6076.</title>
        <authorList>
            <consortium name="US DOE Joint Genome Institute"/>
            <person name="Copeland A."/>
            <person name="Lucas S."/>
            <person name="Lapidus A."/>
            <person name="Barry K."/>
            <person name="Detter J.C."/>
            <person name="Glavina del Rio T."/>
            <person name="Hammon N."/>
            <person name="Israni S."/>
            <person name="Dalin E."/>
            <person name="Tice H."/>
            <person name="Pitluck S."/>
            <person name="Thompson L.S."/>
            <person name="Brettin T."/>
            <person name="Bruce D."/>
            <person name="Han C."/>
            <person name="Tapia R."/>
            <person name="Gilna P."/>
            <person name="Schmutz J."/>
            <person name="Larimer F."/>
            <person name="Land M."/>
            <person name="Hauser L."/>
            <person name="Kyrpides N."/>
            <person name="Mikhailova N."/>
            <person name="Janssen P.H."/>
            <person name="Kuske C.R."/>
            <person name="Richardson P."/>
        </authorList>
    </citation>
    <scope>NUCLEOTIDE SEQUENCE</scope>
    <source>
        <strain evidence="10">Ellin6076</strain>
    </source>
</reference>
<evidence type="ECO:0000256" key="2">
    <source>
        <dbReference type="ARBA" id="ARBA00004613"/>
    </source>
</evidence>
<dbReference type="STRING" id="234267.Acid_7143"/>
<evidence type="ECO:0000259" key="8">
    <source>
        <dbReference type="Pfam" id="PF06429"/>
    </source>
</evidence>
<organism evidence="10">
    <name type="scientific">Solibacter usitatus (strain Ellin6076)</name>
    <dbReference type="NCBI Taxonomy" id="234267"/>
    <lineage>
        <taxon>Bacteria</taxon>
        <taxon>Pseudomonadati</taxon>
        <taxon>Acidobacteriota</taxon>
        <taxon>Terriglobia</taxon>
        <taxon>Bryobacterales</taxon>
        <taxon>Solibacteraceae</taxon>
        <taxon>Candidatus Solibacter</taxon>
    </lineage>
</organism>
<keyword evidence="10" id="KW-0969">Cilium</keyword>
<dbReference type="SUPFAM" id="SSF64518">
    <property type="entry name" value="Phase 1 flagellin"/>
    <property type="match status" value="1"/>
</dbReference>
<evidence type="ECO:0000256" key="3">
    <source>
        <dbReference type="ARBA" id="ARBA00009677"/>
    </source>
</evidence>
<protein>
    <recommendedName>
        <fullName evidence="4 7">Flagellar hook-associated protein 1</fullName>
        <shortName evidence="7">HAP1</shortName>
    </recommendedName>
</protein>
<feature type="domain" description="Flagellar basal-body/hook protein C-terminal" evidence="8">
    <location>
        <begin position="435"/>
        <end position="471"/>
    </location>
</feature>
<dbReference type="KEGG" id="sus:Acid_7143"/>
<dbReference type="AlphaFoldDB" id="Q01QL6"/>
<dbReference type="GO" id="GO:0009424">
    <property type="term" value="C:bacterial-type flagellum hook"/>
    <property type="evidence" value="ECO:0007669"/>
    <property type="project" value="UniProtKB-UniRule"/>
</dbReference>
<evidence type="ECO:0000256" key="5">
    <source>
        <dbReference type="ARBA" id="ARBA00022525"/>
    </source>
</evidence>
<dbReference type="GO" id="GO:0044780">
    <property type="term" value="P:bacterial-type flagellum assembly"/>
    <property type="evidence" value="ECO:0007669"/>
    <property type="project" value="InterPro"/>
</dbReference>
<dbReference type="InParanoid" id="Q01QL6"/>
<evidence type="ECO:0000256" key="1">
    <source>
        <dbReference type="ARBA" id="ARBA00004365"/>
    </source>
</evidence>
<proteinExistence type="inferred from homology"/>
<dbReference type="EMBL" id="CP000473">
    <property type="protein sequence ID" value="ABJ88054.1"/>
    <property type="molecule type" value="Genomic_DNA"/>
</dbReference>
<dbReference type="HOGENOM" id="CLU_012762_2_1_0"/>
<accession>Q01QL6</accession>
<dbReference type="Pfam" id="PF06429">
    <property type="entry name" value="Flg_bbr_C"/>
    <property type="match status" value="1"/>
</dbReference>
<dbReference type="Pfam" id="PF22638">
    <property type="entry name" value="FlgK_D1"/>
    <property type="match status" value="1"/>
</dbReference>
<dbReference type="PRINTS" id="PR01005">
    <property type="entry name" value="FLGHOOKAP1"/>
</dbReference>
<evidence type="ECO:0000256" key="6">
    <source>
        <dbReference type="ARBA" id="ARBA00023143"/>
    </source>
</evidence>
<dbReference type="GO" id="GO:0005576">
    <property type="term" value="C:extracellular region"/>
    <property type="evidence" value="ECO:0007669"/>
    <property type="project" value="UniProtKB-SubCell"/>
</dbReference>
<dbReference type="eggNOG" id="COG1256">
    <property type="taxonomic scope" value="Bacteria"/>
</dbReference>